<name>A0ABQ7B0H4_BRACR</name>
<reference evidence="4 5" key="1">
    <citation type="journal article" date="2020" name="BMC Genomics">
        <title>Intraspecific diversification of the crop wild relative Brassica cretica Lam. using demographic model selection.</title>
        <authorList>
            <person name="Kioukis A."/>
            <person name="Michalopoulou V.A."/>
            <person name="Briers L."/>
            <person name="Pirintsos S."/>
            <person name="Studholme D.J."/>
            <person name="Pavlidis P."/>
            <person name="Sarris P.F."/>
        </authorList>
    </citation>
    <scope>NUCLEOTIDE SEQUENCE [LARGE SCALE GENOMIC DNA]</scope>
    <source>
        <strain evidence="5">cv. PFS-1207/04</strain>
    </source>
</reference>
<evidence type="ECO:0000259" key="3">
    <source>
        <dbReference type="PROSITE" id="PS50926"/>
    </source>
</evidence>
<evidence type="ECO:0000313" key="5">
    <source>
        <dbReference type="Proteomes" id="UP000266723"/>
    </source>
</evidence>
<gene>
    <name evidence="4" type="ORF">DY000_02063709</name>
</gene>
<dbReference type="EMBL" id="QGKV02001556">
    <property type="protein sequence ID" value="KAF3519817.1"/>
    <property type="molecule type" value="Genomic_DNA"/>
</dbReference>
<dbReference type="PANTHER" id="PTHR11918">
    <property type="entry name" value="RADICAL SAM PROTEINS"/>
    <property type="match status" value="1"/>
</dbReference>
<dbReference type="Proteomes" id="UP000266723">
    <property type="component" value="Unassembled WGS sequence"/>
</dbReference>
<evidence type="ECO:0000313" key="4">
    <source>
        <dbReference type="EMBL" id="KAF3519817.1"/>
    </source>
</evidence>
<feature type="domain" description="TRAM" evidence="3">
    <location>
        <begin position="165"/>
        <end position="227"/>
    </location>
</feature>
<comment type="caution">
    <text evidence="4">The sequence shown here is derived from an EMBL/GenBank/DDBJ whole genome shotgun (WGS) entry which is preliminary data.</text>
</comment>
<dbReference type="PROSITE" id="PS50926">
    <property type="entry name" value="TRAM"/>
    <property type="match status" value="1"/>
</dbReference>
<feature type="compositionally biased region" description="Basic and acidic residues" evidence="2">
    <location>
        <begin position="41"/>
        <end position="51"/>
    </location>
</feature>
<evidence type="ECO:0000256" key="2">
    <source>
        <dbReference type="SAM" id="MobiDB-lite"/>
    </source>
</evidence>
<organism evidence="4 5">
    <name type="scientific">Brassica cretica</name>
    <name type="common">Mustard</name>
    <dbReference type="NCBI Taxonomy" id="69181"/>
    <lineage>
        <taxon>Eukaryota</taxon>
        <taxon>Viridiplantae</taxon>
        <taxon>Streptophyta</taxon>
        <taxon>Embryophyta</taxon>
        <taxon>Tracheophyta</taxon>
        <taxon>Spermatophyta</taxon>
        <taxon>Magnoliopsida</taxon>
        <taxon>eudicotyledons</taxon>
        <taxon>Gunneridae</taxon>
        <taxon>Pentapetalae</taxon>
        <taxon>rosids</taxon>
        <taxon>malvids</taxon>
        <taxon>Brassicales</taxon>
        <taxon>Brassicaceae</taxon>
        <taxon>Brassiceae</taxon>
        <taxon>Brassica</taxon>
    </lineage>
</organism>
<dbReference type="Gene3D" id="3.30.750.200">
    <property type="match status" value="1"/>
</dbReference>
<accession>A0ABQ7B0H4</accession>
<keyword evidence="1" id="KW-0808">Transferase</keyword>
<evidence type="ECO:0000256" key="1">
    <source>
        <dbReference type="ARBA" id="ARBA00022679"/>
    </source>
</evidence>
<dbReference type="InterPro" id="IPR002792">
    <property type="entry name" value="TRAM_dom"/>
</dbReference>
<keyword evidence="5" id="KW-1185">Reference proteome</keyword>
<dbReference type="PANTHER" id="PTHR11918:SF45">
    <property type="entry name" value="THREONYLCARBAMOYLADENOSINE TRNA METHYLTHIOTRANSFERASE"/>
    <property type="match status" value="1"/>
</dbReference>
<sequence length="384" mass="42298">MEDIEDMFAGGAGGAPPGFRLPLNAVGVNPKRSTSKRSISKQKDEVTDSNRDSLAPPSMKIPGTQTIYIKTFGCSHNQASSANRHYWIVICGFLIALSEYCRETDEDFSQTVGLIKDYKFAQVHISQFYPRPGTPAAKMKKVQSKIVKQRSRELTCVFEAFAPYTGMEGKEERIWITEIATDGVHLVGHTKGYIQVLVSGPESMLGTSAIARITSVGRWSVFGEVIETLASTNVVTQVREETKPACTSDVSTCETCACSAESCCGEGKSGEACNISGDITGQDHKTGEKSMTKEEEKQEVVSHWGLVDKALVCGVFAMFERMKAEKEEGRGGGERTSEQDLRKKLEKLSKLNTYSSWLNILTLMSLTWHFVYLGQRLGTLVKIE</sequence>
<dbReference type="InterPro" id="IPR058240">
    <property type="entry name" value="rSAM_sf"/>
</dbReference>
<feature type="region of interest" description="Disordered" evidence="2">
    <location>
        <begin position="26"/>
        <end position="60"/>
    </location>
</feature>
<protein>
    <recommendedName>
        <fullName evidence="3">TRAM domain-containing protein</fullName>
    </recommendedName>
</protein>
<dbReference type="SUPFAM" id="SSF102114">
    <property type="entry name" value="Radical SAM enzymes"/>
    <property type="match status" value="1"/>
</dbReference>
<proteinExistence type="predicted"/>